<dbReference type="Proteomes" id="UP001301769">
    <property type="component" value="Unassembled WGS sequence"/>
</dbReference>
<dbReference type="PANTHER" id="PTHR38797:SF4">
    <property type="entry name" value="NUCLEAR PORE COMPLEX PROTEIN NUP85"/>
    <property type="match status" value="1"/>
</dbReference>
<reference evidence="1" key="2">
    <citation type="submission" date="2023-05" db="EMBL/GenBank/DDBJ databases">
        <authorList>
            <consortium name="Lawrence Berkeley National Laboratory"/>
            <person name="Steindorff A."/>
            <person name="Hensen N."/>
            <person name="Bonometti L."/>
            <person name="Westerberg I."/>
            <person name="Brannstrom I.O."/>
            <person name="Guillou S."/>
            <person name="Cros-Aarteil S."/>
            <person name="Calhoun S."/>
            <person name="Haridas S."/>
            <person name="Kuo A."/>
            <person name="Mondo S."/>
            <person name="Pangilinan J."/>
            <person name="Riley R."/>
            <person name="Labutti K."/>
            <person name="Andreopoulos B."/>
            <person name="Lipzen A."/>
            <person name="Chen C."/>
            <person name="Yanf M."/>
            <person name="Daum C."/>
            <person name="Ng V."/>
            <person name="Clum A."/>
            <person name="Ohm R."/>
            <person name="Martin F."/>
            <person name="Silar P."/>
            <person name="Natvig D."/>
            <person name="Lalanne C."/>
            <person name="Gautier V."/>
            <person name="Ament-Velasquez S.L."/>
            <person name="Kruys A."/>
            <person name="Hutchinson M.I."/>
            <person name="Powell A.J."/>
            <person name="Barry K."/>
            <person name="Miller A.N."/>
            <person name="Grigoriev I.V."/>
            <person name="Debuchy R."/>
            <person name="Gladieux P."/>
            <person name="Thoren M.H."/>
            <person name="Johannesson H."/>
        </authorList>
    </citation>
    <scope>NUCLEOTIDE SEQUENCE</scope>
    <source>
        <strain evidence="1">PSN293</strain>
    </source>
</reference>
<dbReference type="EMBL" id="MU858286">
    <property type="protein sequence ID" value="KAK4207577.1"/>
    <property type="molecule type" value="Genomic_DNA"/>
</dbReference>
<gene>
    <name evidence="1" type="ORF">QBC37DRAFT_433222</name>
</gene>
<name>A0AAN7B2J7_9PEZI</name>
<sequence>MSSEYAAWFTAHKDDLSLGAISDEAFSVFDQFLGSEITVTAAASHLVTGRTAADEDKIRRHVFSLIVAVAEFFPDVHLQLIELSNEIFSDSRVDRQPFGWDLRGTHDALQAQITETLKSAPSAKEGASSDSFSSLQSRWANFHAFNAKCSAAGTVHVGENFMILAAEKSLEATAPRPLQLQFYALAAAAWLAYAAPGVLALCRTNASSGWHEAAAADKLWKGKEGFSEGRWEFWKTRLEELRTQGGIGDDETVALMRQAFVAMGKAERAKRGKK</sequence>
<evidence type="ECO:0000313" key="1">
    <source>
        <dbReference type="EMBL" id="KAK4207577.1"/>
    </source>
</evidence>
<comment type="caution">
    <text evidence="1">The sequence shown here is derived from an EMBL/GenBank/DDBJ whole genome shotgun (WGS) entry which is preliminary data.</text>
</comment>
<dbReference type="PANTHER" id="PTHR38797">
    <property type="entry name" value="NUCLEAR PORE COMPLEX PROTEIN NUP85-RELATED"/>
    <property type="match status" value="1"/>
</dbReference>
<dbReference type="Pfam" id="PF12311">
    <property type="entry name" value="DUF3632"/>
    <property type="match status" value="1"/>
</dbReference>
<dbReference type="InterPro" id="IPR022085">
    <property type="entry name" value="OpdG"/>
</dbReference>
<evidence type="ECO:0000313" key="2">
    <source>
        <dbReference type="Proteomes" id="UP001301769"/>
    </source>
</evidence>
<protein>
    <submittedName>
        <fullName evidence="1">Uncharacterized protein</fullName>
    </submittedName>
</protein>
<accession>A0AAN7B2J7</accession>
<dbReference type="InterPro" id="IPR053204">
    <property type="entry name" value="Oxopyrrolidines_Biosynth-assoc"/>
</dbReference>
<proteinExistence type="predicted"/>
<reference evidence="1" key="1">
    <citation type="journal article" date="2023" name="Mol. Phylogenet. Evol.">
        <title>Genome-scale phylogeny and comparative genomics of the fungal order Sordariales.</title>
        <authorList>
            <person name="Hensen N."/>
            <person name="Bonometti L."/>
            <person name="Westerberg I."/>
            <person name="Brannstrom I.O."/>
            <person name="Guillou S."/>
            <person name="Cros-Aarteil S."/>
            <person name="Calhoun S."/>
            <person name="Haridas S."/>
            <person name="Kuo A."/>
            <person name="Mondo S."/>
            <person name="Pangilinan J."/>
            <person name="Riley R."/>
            <person name="LaButti K."/>
            <person name="Andreopoulos B."/>
            <person name="Lipzen A."/>
            <person name="Chen C."/>
            <person name="Yan M."/>
            <person name="Daum C."/>
            <person name="Ng V."/>
            <person name="Clum A."/>
            <person name="Steindorff A."/>
            <person name="Ohm R.A."/>
            <person name="Martin F."/>
            <person name="Silar P."/>
            <person name="Natvig D.O."/>
            <person name="Lalanne C."/>
            <person name="Gautier V."/>
            <person name="Ament-Velasquez S.L."/>
            <person name="Kruys A."/>
            <person name="Hutchinson M.I."/>
            <person name="Powell A.J."/>
            <person name="Barry K."/>
            <person name="Miller A.N."/>
            <person name="Grigoriev I.V."/>
            <person name="Debuchy R."/>
            <person name="Gladieux P."/>
            <person name="Hiltunen Thoren M."/>
            <person name="Johannesson H."/>
        </authorList>
    </citation>
    <scope>NUCLEOTIDE SEQUENCE</scope>
    <source>
        <strain evidence="1">PSN293</strain>
    </source>
</reference>
<dbReference type="AlphaFoldDB" id="A0AAN7B2J7"/>
<organism evidence="1 2">
    <name type="scientific">Rhypophila decipiens</name>
    <dbReference type="NCBI Taxonomy" id="261697"/>
    <lineage>
        <taxon>Eukaryota</taxon>
        <taxon>Fungi</taxon>
        <taxon>Dikarya</taxon>
        <taxon>Ascomycota</taxon>
        <taxon>Pezizomycotina</taxon>
        <taxon>Sordariomycetes</taxon>
        <taxon>Sordariomycetidae</taxon>
        <taxon>Sordariales</taxon>
        <taxon>Naviculisporaceae</taxon>
        <taxon>Rhypophila</taxon>
    </lineage>
</organism>
<keyword evidence="2" id="KW-1185">Reference proteome</keyword>